<dbReference type="OrthoDB" id="2489132at2"/>
<dbReference type="CDD" id="cd12912">
    <property type="entry name" value="PDC2_MCP_like"/>
    <property type="match status" value="1"/>
</dbReference>
<dbReference type="Pfam" id="PF22673">
    <property type="entry name" value="MCP-like_PDC_1"/>
    <property type="match status" value="1"/>
</dbReference>
<keyword evidence="1" id="KW-1133">Transmembrane helix</keyword>
<sequence>MKKRAWPLVLSLATVILLVAVLSYLAFFAAMKAETNVRYYGLQNSVATQLYKTIAGMEMSATNVFNEVEKNLTSPEAAISALERESNLNPDVQGYFAAFEPNYFKEKGTWFEPYVHHNDSSKFEMTQVGSARHDYTKSPWYVRAKNIKMPFWCDPYYYYDGTNISGHYTTFVKPVYDANDNLACVCGADITFEWLGKELERIENGCRNAAQINKFLLMRDFDFFSVLLDKDGTCLIHPEDKNVPIKDKQIIKDLESGESGVVEMDVNGVPSVLFYGPIEGIDWSVAVVTPKSDLQKPFIYVAALLGLLSVMAIIVVFIICRRIKYAETV</sequence>
<reference evidence="2 3" key="1">
    <citation type="submission" date="2016-11" db="EMBL/GenBank/DDBJ databases">
        <authorList>
            <person name="Jaros S."/>
            <person name="Januszkiewicz K."/>
            <person name="Wedrychowicz H."/>
        </authorList>
    </citation>
    <scope>NUCLEOTIDE SEQUENCE [LARGE SCALE GENOMIC DNA]</scope>
    <source>
        <strain evidence="2 3">KHT3</strain>
    </source>
</reference>
<dbReference type="AlphaFoldDB" id="A0A1M6W496"/>
<keyword evidence="1" id="KW-0812">Transmembrane</keyword>
<dbReference type="CDD" id="cd12913">
    <property type="entry name" value="PDC1_MCP_like"/>
    <property type="match status" value="1"/>
</dbReference>
<proteinExistence type="predicted"/>
<dbReference type="EMBL" id="FRBD01000015">
    <property type="protein sequence ID" value="SHK88539.1"/>
    <property type="molecule type" value="Genomic_DNA"/>
</dbReference>
<feature type="transmembrane region" description="Helical" evidence="1">
    <location>
        <begin position="298"/>
        <end position="320"/>
    </location>
</feature>
<dbReference type="Proteomes" id="UP000184130">
    <property type="component" value="Unassembled WGS sequence"/>
</dbReference>
<gene>
    <name evidence="2" type="ORF">SAMN05216463_11545</name>
</gene>
<organism evidence="2 3">
    <name type="scientific">Xylanibacter ruminicola</name>
    <name type="common">Prevotella ruminicola</name>
    <dbReference type="NCBI Taxonomy" id="839"/>
    <lineage>
        <taxon>Bacteria</taxon>
        <taxon>Pseudomonadati</taxon>
        <taxon>Bacteroidota</taxon>
        <taxon>Bacteroidia</taxon>
        <taxon>Bacteroidales</taxon>
        <taxon>Prevotellaceae</taxon>
        <taxon>Xylanibacter</taxon>
    </lineage>
</organism>
<protein>
    <submittedName>
        <fullName evidence="2">Cache domain-containing protein</fullName>
    </submittedName>
</protein>
<name>A0A1M6W496_XYLRU</name>
<dbReference type="Gene3D" id="3.30.450.20">
    <property type="entry name" value="PAS domain"/>
    <property type="match status" value="1"/>
</dbReference>
<evidence type="ECO:0000313" key="3">
    <source>
        <dbReference type="Proteomes" id="UP000184130"/>
    </source>
</evidence>
<keyword evidence="1" id="KW-0472">Membrane</keyword>
<dbReference type="RefSeq" id="WP_073209187.1">
    <property type="nucleotide sequence ID" value="NZ_FRBD01000015.1"/>
</dbReference>
<evidence type="ECO:0000313" key="2">
    <source>
        <dbReference type="EMBL" id="SHK88539.1"/>
    </source>
</evidence>
<evidence type="ECO:0000256" key="1">
    <source>
        <dbReference type="SAM" id="Phobius"/>
    </source>
</evidence>
<accession>A0A1M6W496</accession>